<keyword evidence="1" id="KW-1133">Transmembrane helix</keyword>
<proteinExistence type="predicted"/>
<accession>A0A0E9WRN0</accession>
<evidence type="ECO:0000313" key="2">
    <source>
        <dbReference type="EMBL" id="JAH92921.1"/>
    </source>
</evidence>
<name>A0A0E9WRN0_ANGAN</name>
<dbReference type="EMBL" id="GBXM01015656">
    <property type="protein sequence ID" value="JAH92921.1"/>
    <property type="molecule type" value="Transcribed_RNA"/>
</dbReference>
<evidence type="ECO:0000256" key="1">
    <source>
        <dbReference type="SAM" id="Phobius"/>
    </source>
</evidence>
<keyword evidence="1" id="KW-0812">Transmembrane</keyword>
<reference evidence="2" key="2">
    <citation type="journal article" date="2015" name="Fish Shellfish Immunol.">
        <title>Early steps in the European eel (Anguilla anguilla)-Vibrio vulnificus interaction in the gills: Role of the RtxA13 toxin.</title>
        <authorList>
            <person name="Callol A."/>
            <person name="Pajuelo D."/>
            <person name="Ebbesson L."/>
            <person name="Teles M."/>
            <person name="MacKenzie S."/>
            <person name="Amaro C."/>
        </authorList>
    </citation>
    <scope>NUCLEOTIDE SEQUENCE</scope>
</reference>
<organism evidence="2">
    <name type="scientific">Anguilla anguilla</name>
    <name type="common">European freshwater eel</name>
    <name type="synonym">Muraena anguilla</name>
    <dbReference type="NCBI Taxonomy" id="7936"/>
    <lineage>
        <taxon>Eukaryota</taxon>
        <taxon>Metazoa</taxon>
        <taxon>Chordata</taxon>
        <taxon>Craniata</taxon>
        <taxon>Vertebrata</taxon>
        <taxon>Euteleostomi</taxon>
        <taxon>Actinopterygii</taxon>
        <taxon>Neopterygii</taxon>
        <taxon>Teleostei</taxon>
        <taxon>Anguilliformes</taxon>
        <taxon>Anguillidae</taxon>
        <taxon>Anguilla</taxon>
    </lineage>
</organism>
<dbReference type="AlphaFoldDB" id="A0A0E9WRN0"/>
<keyword evidence="1" id="KW-0472">Membrane</keyword>
<protein>
    <submittedName>
        <fullName evidence="2">Uncharacterized protein</fullName>
    </submittedName>
</protein>
<feature type="transmembrane region" description="Helical" evidence="1">
    <location>
        <begin position="38"/>
        <end position="58"/>
    </location>
</feature>
<feature type="transmembrane region" description="Helical" evidence="1">
    <location>
        <begin position="12"/>
        <end position="32"/>
    </location>
</feature>
<sequence length="75" mass="9055">MMWREAINAFRINLLYNYVILLLVLISLTKMIRQLHLIFHHNFYIFISEITVPVRLLTYDIQIMHSQRNAAESCF</sequence>
<reference evidence="2" key="1">
    <citation type="submission" date="2014-11" db="EMBL/GenBank/DDBJ databases">
        <authorList>
            <person name="Amaro Gonzalez C."/>
        </authorList>
    </citation>
    <scope>NUCLEOTIDE SEQUENCE</scope>
</reference>